<protein>
    <recommendedName>
        <fullName evidence="4">ABC transporter ATP-binding protein</fullName>
    </recommendedName>
</protein>
<evidence type="ECO:0000313" key="3">
    <source>
        <dbReference type="Proteomes" id="UP000295270"/>
    </source>
</evidence>
<keyword evidence="3" id="KW-1185">Reference proteome</keyword>
<evidence type="ECO:0000313" key="2">
    <source>
        <dbReference type="EMBL" id="TCN55425.1"/>
    </source>
</evidence>
<dbReference type="Proteomes" id="UP000295270">
    <property type="component" value="Unassembled WGS sequence"/>
</dbReference>
<organism evidence="2 3">
    <name type="scientific">Flavobacterium circumlabens</name>
    <dbReference type="NCBI Taxonomy" id="2133765"/>
    <lineage>
        <taxon>Bacteria</taxon>
        <taxon>Pseudomonadati</taxon>
        <taxon>Bacteroidota</taxon>
        <taxon>Flavobacteriia</taxon>
        <taxon>Flavobacteriales</taxon>
        <taxon>Flavobacteriaceae</taxon>
        <taxon>Flavobacterium</taxon>
    </lineage>
</organism>
<gene>
    <name evidence="2" type="ORF">EV142_106114</name>
</gene>
<feature type="region of interest" description="Disordered" evidence="1">
    <location>
        <begin position="1"/>
        <end position="31"/>
    </location>
</feature>
<accession>A0ABY2AXJ6</accession>
<feature type="compositionally biased region" description="Polar residues" evidence="1">
    <location>
        <begin position="1"/>
        <end position="19"/>
    </location>
</feature>
<comment type="caution">
    <text evidence="2">The sequence shown here is derived from an EMBL/GenBank/DDBJ whole genome shotgun (WGS) entry which is preliminary data.</text>
</comment>
<evidence type="ECO:0000256" key="1">
    <source>
        <dbReference type="SAM" id="MobiDB-lite"/>
    </source>
</evidence>
<feature type="compositionally biased region" description="Basic residues" evidence="1">
    <location>
        <begin position="21"/>
        <end position="31"/>
    </location>
</feature>
<reference evidence="2 3" key="1">
    <citation type="journal article" date="2015" name="Stand. Genomic Sci.">
        <title>Genomic Encyclopedia of Bacterial and Archaeal Type Strains, Phase III: the genomes of soil and plant-associated and newly described type strains.</title>
        <authorList>
            <person name="Whitman W.B."/>
            <person name="Woyke T."/>
            <person name="Klenk H.P."/>
            <person name="Zhou Y."/>
            <person name="Lilburn T.G."/>
            <person name="Beck B.J."/>
            <person name="De Vos P."/>
            <person name="Vandamme P."/>
            <person name="Eisen J.A."/>
            <person name="Garrity G."/>
            <person name="Hugenholtz P."/>
            <person name="Kyrpides N.C."/>
        </authorList>
    </citation>
    <scope>NUCLEOTIDE SEQUENCE [LARGE SCALE GENOMIC DNA]</scope>
    <source>
        <strain evidence="2 3">P5626</strain>
    </source>
</reference>
<proteinExistence type="predicted"/>
<sequence>MALSLSLQEIDTHYGTENTSGKKRKTIQRNA</sequence>
<dbReference type="EMBL" id="SLWA01000006">
    <property type="protein sequence ID" value="TCN55425.1"/>
    <property type="molecule type" value="Genomic_DNA"/>
</dbReference>
<evidence type="ECO:0008006" key="4">
    <source>
        <dbReference type="Google" id="ProtNLM"/>
    </source>
</evidence>
<name>A0ABY2AXJ6_9FLAO</name>